<feature type="compositionally biased region" description="Polar residues" evidence="1">
    <location>
        <begin position="151"/>
        <end position="161"/>
    </location>
</feature>
<keyword evidence="3" id="KW-1185">Reference proteome</keyword>
<comment type="caution">
    <text evidence="2">The sequence shown here is derived from an EMBL/GenBank/DDBJ whole genome shotgun (WGS) entry which is preliminary data.</text>
</comment>
<accession>A0ABD3LEW6</accession>
<feature type="region of interest" description="Disordered" evidence="1">
    <location>
        <begin position="122"/>
        <end position="169"/>
    </location>
</feature>
<protein>
    <recommendedName>
        <fullName evidence="4">BED-type domain-containing protein</fullName>
    </recommendedName>
</protein>
<dbReference type="EMBL" id="JBJKBG010000002">
    <property type="protein sequence ID" value="KAL3748387.1"/>
    <property type="molecule type" value="Genomic_DNA"/>
</dbReference>
<feature type="region of interest" description="Disordered" evidence="1">
    <location>
        <begin position="67"/>
        <end position="88"/>
    </location>
</feature>
<dbReference type="Proteomes" id="UP001634007">
    <property type="component" value="Unassembled WGS sequence"/>
</dbReference>
<evidence type="ECO:0008006" key="4">
    <source>
        <dbReference type="Google" id="ProtNLM"/>
    </source>
</evidence>
<reference evidence="2 3" key="1">
    <citation type="submission" date="2024-11" db="EMBL/GenBank/DDBJ databases">
        <title>Chromosome-level genome assembly of Eucalyptus globulus Labill. provides insights into its genome evolution.</title>
        <authorList>
            <person name="Li X."/>
        </authorList>
    </citation>
    <scope>NUCLEOTIDE SEQUENCE [LARGE SCALE GENOMIC DNA]</scope>
    <source>
        <strain evidence="2">CL2024</strain>
        <tissue evidence="2">Fresh tender leaves</tissue>
    </source>
</reference>
<name>A0ABD3LEW6_EUCGL</name>
<evidence type="ECO:0000313" key="3">
    <source>
        <dbReference type="Proteomes" id="UP001634007"/>
    </source>
</evidence>
<feature type="compositionally biased region" description="Low complexity" evidence="1">
    <location>
        <begin position="252"/>
        <end position="261"/>
    </location>
</feature>
<evidence type="ECO:0000256" key="1">
    <source>
        <dbReference type="SAM" id="MobiDB-lite"/>
    </source>
</evidence>
<feature type="compositionally biased region" description="Polar residues" evidence="1">
    <location>
        <begin position="234"/>
        <end position="251"/>
    </location>
</feature>
<evidence type="ECO:0000313" key="2">
    <source>
        <dbReference type="EMBL" id="KAL3748387.1"/>
    </source>
</evidence>
<feature type="compositionally biased region" description="Gly residues" evidence="1">
    <location>
        <begin position="221"/>
        <end position="230"/>
    </location>
</feature>
<dbReference type="AlphaFoldDB" id="A0ABD3LEW6"/>
<sequence length="528" mass="56544">MPRESDRFREYVDDLENRKWRCTFCKEKFAGSTPRIRAHLAGIPGRGIKACKEVKDAVRAEALETFNGKGSGLDKSTGGTSGKGTEGTVFGASQSVLPSEGALNPNGMQNSNQHACAPQQQSFYRPTGTGTAPACPQDQASLPPSDMSLDNLDNTQQSDPSNHWLDAAHGNENASSLQPLSSLYIGEPPALPELSTLLEFGTGAAPACPQYEVSLPREGKSTGGTSGEGTEGTDTQNSNQLGCAPQQPSFYPTTGTGTAPACPQEQGSLPPSDMLLDNLDTSQPPNLSNHWLDAALGYEIAPPVKPLSSLYISEPPALTELYTHLEFGGDVLPTPLLGNITTTSIPQYSDEQCLSFDEQSANGVTLQALLYSTENLHNSLPENLRESHDVDVSTFEEIQMNEVRNPTGGSSLKIDSSLDVDRANRLQDCGQPCVVEVAPVRSNASPTDTVQHPCQLPQRCEKEDGNDTRRFPSRTPMDIDPSIASQHTSVLHSLVPEASTNEIGPSSSRGVSALIYISTMVPLDPYYL</sequence>
<proteinExistence type="predicted"/>
<feature type="region of interest" description="Disordered" evidence="1">
    <location>
        <begin position="211"/>
        <end position="282"/>
    </location>
</feature>
<gene>
    <name evidence="2" type="ORF">ACJRO7_009602</name>
</gene>
<organism evidence="2 3">
    <name type="scientific">Eucalyptus globulus</name>
    <name type="common">Tasmanian blue gum</name>
    <dbReference type="NCBI Taxonomy" id="34317"/>
    <lineage>
        <taxon>Eukaryota</taxon>
        <taxon>Viridiplantae</taxon>
        <taxon>Streptophyta</taxon>
        <taxon>Embryophyta</taxon>
        <taxon>Tracheophyta</taxon>
        <taxon>Spermatophyta</taxon>
        <taxon>Magnoliopsida</taxon>
        <taxon>eudicotyledons</taxon>
        <taxon>Gunneridae</taxon>
        <taxon>Pentapetalae</taxon>
        <taxon>rosids</taxon>
        <taxon>malvids</taxon>
        <taxon>Myrtales</taxon>
        <taxon>Myrtaceae</taxon>
        <taxon>Myrtoideae</taxon>
        <taxon>Eucalypteae</taxon>
        <taxon>Eucalyptus</taxon>
    </lineage>
</organism>